<evidence type="ECO:0000313" key="2">
    <source>
        <dbReference type="Proteomes" id="UP000224460"/>
    </source>
</evidence>
<dbReference type="Proteomes" id="UP000224460">
    <property type="component" value="Unassembled WGS sequence"/>
</dbReference>
<proteinExistence type="predicted"/>
<comment type="caution">
    <text evidence="1">The sequence shown here is derived from an EMBL/GenBank/DDBJ whole genome shotgun (WGS) entry which is preliminary data.</text>
</comment>
<evidence type="ECO:0000313" key="1">
    <source>
        <dbReference type="EMBL" id="PHV72059.1"/>
    </source>
</evidence>
<protein>
    <submittedName>
        <fullName evidence="1">Uncharacterized protein</fullName>
    </submittedName>
</protein>
<name>A0AC61DFP4_9FIRM</name>
<gene>
    <name evidence="1" type="ORF">CS063_00850</name>
</gene>
<dbReference type="EMBL" id="PEDL01000001">
    <property type="protein sequence ID" value="PHV72059.1"/>
    <property type="molecule type" value="Genomic_DNA"/>
</dbReference>
<reference evidence="1" key="1">
    <citation type="submission" date="2017-10" db="EMBL/GenBank/DDBJ databases">
        <title>Genome sequence of cellulolytic Lachnospiraceae bacterium XHS1971 isolated from hotspring sediment.</title>
        <authorList>
            <person name="Vasudevan G."/>
            <person name="Joshi A.J."/>
            <person name="Hivarkar S."/>
            <person name="Lanjekar V.B."/>
            <person name="Dhakephalkar P.K."/>
            <person name="Dagar S."/>
        </authorList>
    </citation>
    <scope>NUCLEOTIDE SEQUENCE</scope>
    <source>
        <strain evidence="1">XHS1971</strain>
    </source>
</reference>
<keyword evidence="2" id="KW-1185">Reference proteome</keyword>
<organism evidence="1 2">
    <name type="scientific">Sporanaerobium hydrogeniformans</name>
    <dbReference type="NCBI Taxonomy" id="3072179"/>
    <lineage>
        <taxon>Bacteria</taxon>
        <taxon>Bacillati</taxon>
        <taxon>Bacillota</taxon>
        <taxon>Clostridia</taxon>
        <taxon>Lachnospirales</taxon>
        <taxon>Lachnospiraceae</taxon>
        <taxon>Sporanaerobium</taxon>
    </lineage>
</organism>
<sequence>MLRIKQPSLKYKVYFYFLFFLSLYMLCIFGVRKSGYTVPHAMRQDLLTVLSNQTFNEADYALIYEQTGLAAPIVNELKKHSAFEQKLLEFQENFFKKVKLADRPLNLVTKEDYLLNEKGLAYAHFEIAPYKNGDIFLTKSTHTLGWRHGHCGLVVDEKRGKTLEAFSPGTISSENDANRWRYYPTFKMLRVINITSEQKQEVVNYALTHLNGIPYGILASKEQGQTPQKTHCSLLIWQSFYYTLGIDLDSNKGYFVSPENIAKSSLLETLQFIGFSAKKEW</sequence>
<accession>A0AC61DFP4</accession>